<feature type="compositionally biased region" description="Polar residues" evidence="9">
    <location>
        <begin position="171"/>
        <end position="192"/>
    </location>
</feature>
<sequence length="547" mass="56137">MFSAPQAPVQSPWGQKTAPGTFGTQRGTPGGMPSTPMASSQNNWLQTQGPPGQGGMNNTLGTPGQFGSLQQPGQGFSTPQQPGATGLFGTPQNASPAPFGAAGATASPSQAATSGWGHGAQASPMNQAPVAYLPGYLNKMRAGERANSASLARPGTESTSPAAKVDPDTSLLASNDGTQSRQAPTLSPTNGFHSSFFSRGSVDFGDSTSTRSLLPGGQGVREGSIFGHGGLRGSMRGNEEADRSMSRPPRSPSVPNTSTMFSQADTTAFAPGSMDDDDAPPQEALCDVPQMQAQRVWDASSSVGMGPSPQPPHTATTPMPTQEMPANQRTVIVYGFPPSLRPMVLEQFSSIGGLVSADDVDMPAALTPAAAAQMPDLPKPLRLTYSDAVQAMHAMRQTGRPVAGMCMIGVRWENDAMHQQSLVRGLDAPLLSHSSMDTRTPSAAAKPAAVPTTPASFTKGACTNAPAFGRPISKVDTPVAALAQSSAQTTSVHSPFRAVVHAGESLLRGSQSQTGSQAKASAKNASGADTANTSGVLGRLADGLFGW</sequence>
<comment type="caution">
    <text evidence="11">The sequence shown here is derived from an EMBL/GenBank/DDBJ whole genome shotgun (WGS) entry which is preliminary data.</text>
</comment>
<dbReference type="InterPro" id="IPR035979">
    <property type="entry name" value="RBD_domain_sf"/>
</dbReference>
<dbReference type="PANTHER" id="PTHR21527:SF6">
    <property type="entry name" value="NUCLEOPORIN NUP35"/>
    <property type="match status" value="1"/>
</dbReference>
<feature type="compositionally biased region" description="Gly residues" evidence="9">
    <location>
        <begin position="216"/>
        <end position="232"/>
    </location>
</feature>
<comment type="subcellular location">
    <subcellularLocation>
        <location evidence="1">Nucleus</location>
        <location evidence="1">Nuclear pore complex</location>
    </subcellularLocation>
</comment>
<gene>
    <name evidence="11" type="ORF">Malapachy_1210</name>
</gene>
<dbReference type="OrthoDB" id="3365060at2759"/>
<evidence type="ECO:0000256" key="6">
    <source>
        <dbReference type="ARBA" id="ARBA00023132"/>
    </source>
</evidence>
<dbReference type="AlphaFoldDB" id="A0A0N0RSB1"/>
<feature type="region of interest" description="Disordered" evidence="9">
    <location>
        <begin position="507"/>
        <end position="533"/>
    </location>
</feature>
<accession>A0A0N0RSB1</accession>
<evidence type="ECO:0000256" key="2">
    <source>
        <dbReference type="ARBA" id="ARBA00022448"/>
    </source>
</evidence>
<proteinExistence type="predicted"/>
<feature type="compositionally biased region" description="Low complexity" evidence="9">
    <location>
        <begin position="100"/>
        <end position="115"/>
    </location>
</feature>
<dbReference type="GO" id="GO:0044615">
    <property type="term" value="C:nuclear pore nuclear basket"/>
    <property type="evidence" value="ECO:0007669"/>
    <property type="project" value="TreeGrafter"/>
</dbReference>
<name>A0A0N0RSB1_9BASI</name>
<dbReference type="GO" id="GO:0005543">
    <property type="term" value="F:phospholipid binding"/>
    <property type="evidence" value="ECO:0007669"/>
    <property type="project" value="TreeGrafter"/>
</dbReference>
<dbReference type="GO" id="GO:0051028">
    <property type="term" value="P:mRNA transport"/>
    <property type="evidence" value="ECO:0007669"/>
    <property type="project" value="UniProtKB-UniRule"/>
</dbReference>
<feature type="domain" description="RRM Nup35-type" evidence="10">
    <location>
        <begin position="325"/>
        <end position="420"/>
    </location>
</feature>
<evidence type="ECO:0000313" key="12">
    <source>
        <dbReference type="Proteomes" id="UP000037751"/>
    </source>
</evidence>
<dbReference type="GO" id="GO:0044613">
    <property type="term" value="C:nuclear pore central transport channel"/>
    <property type="evidence" value="ECO:0007669"/>
    <property type="project" value="TreeGrafter"/>
</dbReference>
<keyword evidence="6 8" id="KW-0906">Nuclear pore complex</keyword>
<dbReference type="PANTHER" id="PTHR21527">
    <property type="entry name" value="NUCLEOPORIN NUP35"/>
    <property type="match status" value="1"/>
</dbReference>
<dbReference type="VEuPathDB" id="FungiDB:Malapachy_1210"/>
<dbReference type="STRING" id="77020.A0A0N0RSB1"/>
<organism evidence="11 12">
    <name type="scientific">Malassezia pachydermatis</name>
    <dbReference type="NCBI Taxonomy" id="77020"/>
    <lineage>
        <taxon>Eukaryota</taxon>
        <taxon>Fungi</taxon>
        <taxon>Dikarya</taxon>
        <taxon>Basidiomycota</taxon>
        <taxon>Ustilaginomycotina</taxon>
        <taxon>Malasseziomycetes</taxon>
        <taxon>Malasseziales</taxon>
        <taxon>Malasseziaceae</taxon>
        <taxon>Malassezia</taxon>
    </lineage>
</organism>
<keyword evidence="5" id="KW-0811">Translocation</keyword>
<dbReference type="GO" id="GO:0006607">
    <property type="term" value="P:NLS-bearing protein import into nucleus"/>
    <property type="evidence" value="ECO:0007669"/>
    <property type="project" value="TreeGrafter"/>
</dbReference>
<dbReference type="Proteomes" id="UP000037751">
    <property type="component" value="Unassembled WGS sequence"/>
</dbReference>
<evidence type="ECO:0000256" key="3">
    <source>
        <dbReference type="ARBA" id="ARBA00022816"/>
    </source>
</evidence>
<dbReference type="EMBL" id="LGAV01000003">
    <property type="protein sequence ID" value="KOS14645.1"/>
    <property type="molecule type" value="Genomic_DNA"/>
</dbReference>
<dbReference type="GO" id="GO:0006999">
    <property type="term" value="P:nuclear pore organization"/>
    <property type="evidence" value="ECO:0007669"/>
    <property type="project" value="TreeGrafter"/>
</dbReference>
<dbReference type="Gene3D" id="3.30.70.330">
    <property type="match status" value="1"/>
</dbReference>
<dbReference type="Pfam" id="PF05172">
    <property type="entry name" value="RRM_Nup35"/>
    <property type="match status" value="1"/>
</dbReference>
<keyword evidence="12" id="KW-1185">Reference proteome</keyword>
<dbReference type="GeneID" id="28727592"/>
<evidence type="ECO:0000256" key="4">
    <source>
        <dbReference type="ARBA" id="ARBA00022927"/>
    </source>
</evidence>
<feature type="region of interest" description="Disordered" evidence="9">
    <location>
        <begin position="293"/>
        <end position="322"/>
    </location>
</feature>
<dbReference type="GO" id="GO:0003676">
    <property type="term" value="F:nucleic acid binding"/>
    <property type="evidence" value="ECO:0007669"/>
    <property type="project" value="InterPro"/>
</dbReference>
<evidence type="ECO:0000256" key="9">
    <source>
        <dbReference type="SAM" id="MobiDB-lite"/>
    </source>
</evidence>
<protein>
    <recommendedName>
        <fullName evidence="10">RRM Nup35-type domain-containing protein</fullName>
    </recommendedName>
</protein>
<feature type="compositionally biased region" description="Polar residues" evidence="9">
    <location>
        <begin position="36"/>
        <end position="83"/>
    </location>
</feature>
<evidence type="ECO:0000313" key="11">
    <source>
        <dbReference type="EMBL" id="KOS14645.1"/>
    </source>
</evidence>
<keyword evidence="2 8" id="KW-0813">Transport</keyword>
<keyword evidence="7 8" id="KW-0539">Nucleus</keyword>
<keyword evidence="3 8" id="KW-0509">mRNA transport</keyword>
<feature type="compositionally biased region" description="Polar residues" evidence="9">
    <location>
        <begin position="313"/>
        <end position="322"/>
    </location>
</feature>
<feature type="region of interest" description="Disordered" evidence="9">
    <location>
        <begin position="1"/>
        <end position="122"/>
    </location>
</feature>
<dbReference type="GO" id="GO:0017056">
    <property type="term" value="F:structural constituent of nuclear pore"/>
    <property type="evidence" value="ECO:0007669"/>
    <property type="project" value="TreeGrafter"/>
</dbReference>
<dbReference type="InterPro" id="IPR007846">
    <property type="entry name" value="RRM_NUP35_dom"/>
</dbReference>
<keyword evidence="4" id="KW-0653">Protein transport</keyword>
<feature type="region of interest" description="Disordered" evidence="9">
    <location>
        <begin position="147"/>
        <end position="192"/>
    </location>
</feature>
<dbReference type="InterPro" id="IPR012677">
    <property type="entry name" value="Nucleotide-bd_a/b_plait_sf"/>
</dbReference>
<evidence type="ECO:0000256" key="1">
    <source>
        <dbReference type="ARBA" id="ARBA00004567"/>
    </source>
</evidence>
<feature type="region of interest" description="Disordered" evidence="9">
    <location>
        <begin position="206"/>
        <end position="260"/>
    </location>
</feature>
<dbReference type="SUPFAM" id="SSF54928">
    <property type="entry name" value="RNA-binding domain, RBD"/>
    <property type="match status" value="1"/>
</dbReference>
<evidence type="ECO:0000256" key="5">
    <source>
        <dbReference type="ARBA" id="ARBA00023010"/>
    </source>
</evidence>
<evidence type="ECO:0000256" key="8">
    <source>
        <dbReference type="PROSITE-ProRule" id="PRU00804"/>
    </source>
</evidence>
<feature type="compositionally biased region" description="Polar residues" evidence="9">
    <location>
        <begin position="508"/>
        <end position="533"/>
    </location>
</feature>
<reference evidence="11 12" key="1">
    <citation type="submission" date="2015-07" db="EMBL/GenBank/DDBJ databases">
        <title>Draft Genome Sequence of Malassezia furfur CBS1878 and Malassezia pachydermatis CBS1879.</title>
        <authorList>
            <person name="Triana S."/>
            <person name="Ohm R."/>
            <person name="Gonzalez A."/>
            <person name="DeCock H."/>
            <person name="Restrepo S."/>
            <person name="Celis A."/>
        </authorList>
    </citation>
    <scope>NUCLEOTIDE SEQUENCE [LARGE SCALE GENOMIC DNA]</scope>
    <source>
        <strain evidence="11 12">CBS 1879</strain>
    </source>
</reference>
<evidence type="ECO:0000259" key="10">
    <source>
        <dbReference type="PROSITE" id="PS51472"/>
    </source>
</evidence>
<evidence type="ECO:0000256" key="7">
    <source>
        <dbReference type="ARBA" id="ARBA00023242"/>
    </source>
</evidence>
<dbReference type="RefSeq" id="XP_017992277.1">
    <property type="nucleotide sequence ID" value="XM_018135717.1"/>
</dbReference>
<dbReference type="PROSITE" id="PS51472">
    <property type="entry name" value="RRM_NUP35"/>
    <property type="match status" value="1"/>
</dbReference>